<organism evidence="1 2">
    <name type="scientific">Paenibacillus alginolyticus</name>
    <dbReference type="NCBI Taxonomy" id="59839"/>
    <lineage>
        <taxon>Bacteria</taxon>
        <taxon>Bacillati</taxon>
        <taxon>Bacillota</taxon>
        <taxon>Bacilli</taxon>
        <taxon>Bacillales</taxon>
        <taxon>Paenibacillaceae</taxon>
        <taxon>Paenibacillus</taxon>
    </lineage>
</organism>
<dbReference type="RefSeq" id="WP_029193902.1">
    <property type="nucleotide sequence ID" value="NZ_JAMDMW010000082.1"/>
</dbReference>
<evidence type="ECO:0000313" key="2">
    <source>
        <dbReference type="Proteomes" id="UP001527099"/>
    </source>
</evidence>
<dbReference type="EMBL" id="JAMDMX010000201">
    <property type="protein sequence ID" value="MCY9698133.1"/>
    <property type="molecule type" value="Genomic_DNA"/>
</dbReference>
<sequence>MSIKGEVIKLIQELPDNATIEDILYKLYVRARIEEGVRELDEGRGIKHEEAMERINKWLN</sequence>
<reference evidence="1 2" key="1">
    <citation type="submission" date="2022-05" db="EMBL/GenBank/DDBJ databases">
        <title>Genome Sequencing of Bee-Associated Microbes.</title>
        <authorList>
            <person name="Dunlap C."/>
        </authorList>
    </citation>
    <scope>NUCLEOTIDE SEQUENCE [LARGE SCALE GENOMIC DNA]</scope>
    <source>
        <strain evidence="1 2">NRRL B-14421</strain>
    </source>
</reference>
<accession>A0ABT4GQ56</accession>
<keyword evidence="2" id="KW-1185">Reference proteome</keyword>
<evidence type="ECO:0000313" key="1">
    <source>
        <dbReference type="EMBL" id="MCY9698133.1"/>
    </source>
</evidence>
<protein>
    <submittedName>
        <fullName evidence="1">Uncharacterized protein</fullName>
    </submittedName>
</protein>
<dbReference type="Proteomes" id="UP001527099">
    <property type="component" value="Unassembled WGS sequence"/>
</dbReference>
<proteinExistence type="predicted"/>
<gene>
    <name evidence="1" type="ORF">M5X19_35625</name>
</gene>
<name>A0ABT4GQ56_9BACL</name>
<comment type="caution">
    <text evidence="1">The sequence shown here is derived from an EMBL/GenBank/DDBJ whole genome shotgun (WGS) entry which is preliminary data.</text>
</comment>